<sequence>MWKCVRCNKENQDSAEKCINCGHGKTMDYTGHRSVSKLCPEMTNNWKKKKEKSMLMADCMGNDETVFGSKLLRKEVCKIDFVKMNLASIPSGAWDVSEDQDRTIWAWKRETPEGYTLYIGSEKGVYANKNCEDLFCYYLNVKKINFNNLFDTSHVTNMVGMFSHCESLIEVDLSNFDTRNVTNMEDMFGGCKTLQALDVSRFDTGSVENMYSMFKECESLEELDVSRFDTKHVENMTFMFEGCKNLKNLDVSKFNTGSVKSMYSMFSKCESLEELDVSRFDTRNVIDMRWMFYNCFNLTQLDTSNFYYAPDVNIRDMFTDCGVSKDNTAHDSVRESRTLFNTEKSGVSKEYSTESQSAQPPTLPVGCYYAGGSIKEICADFLSHQKNAIFNNGRKDKQWVLCHALEIPSEEKIYLLHDASINSLTNLLVGKIAVTKAEGFAITDKGIYMKKEYDKRKVFMPWERLKEANIDIDSLSNVRVDEIPVAFSRKNSVDRAKLQELVYLFSSIRRLLNRRRF</sequence>
<evidence type="ECO:0000256" key="3">
    <source>
        <dbReference type="ARBA" id="ARBA00022833"/>
    </source>
</evidence>
<name>A0ABV1AGL5_9FIRM</name>
<reference evidence="5 6" key="1">
    <citation type="submission" date="2024-03" db="EMBL/GenBank/DDBJ databases">
        <title>Human intestinal bacterial collection.</title>
        <authorList>
            <person name="Pauvert C."/>
            <person name="Hitch T.C.A."/>
            <person name="Clavel T."/>
        </authorList>
    </citation>
    <scope>NUCLEOTIDE SEQUENCE [LARGE SCALE GENOMIC DNA]</scope>
    <source>
        <strain evidence="5 6">CLA-AA-H95</strain>
    </source>
</reference>
<dbReference type="Pfam" id="PF03382">
    <property type="entry name" value="DUF285"/>
    <property type="match status" value="2"/>
</dbReference>
<dbReference type="InterPro" id="IPR011889">
    <property type="entry name" value="Liste_lipo_26"/>
</dbReference>
<proteinExistence type="predicted"/>
<dbReference type="EMBL" id="JBBMEI010000001">
    <property type="protein sequence ID" value="MEQ2356773.1"/>
    <property type="molecule type" value="Genomic_DNA"/>
</dbReference>
<keyword evidence="1" id="KW-0479">Metal-binding</keyword>
<dbReference type="NCBIfam" id="TIGR02167">
    <property type="entry name" value="Liste_lipo_26"/>
    <property type="match status" value="5"/>
</dbReference>
<accession>A0ABV1AGL5</accession>
<feature type="domain" description="RanBP2-type" evidence="4">
    <location>
        <begin position="1"/>
        <end position="27"/>
    </location>
</feature>
<dbReference type="RefSeq" id="WP_349077461.1">
    <property type="nucleotide sequence ID" value="NZ_JBBMEI010000001.1"/>
</dbReference>
<keyword evidence="2" id="KW-0863">Zinc-finger</keyword>
<dbReference type="PROSITE" id="PS50199">
    <property type="entry name" value="ZF_RANBP2_2"/>
    <property type="match status" value="1"/>
</dbReference>
<gene>
    <name evidence="5" type="ORF">WMO75_00205</name>
</gene>
<dbReference type="SUPFAM" id="SSF52047">
    <property type="entry name" value="RNI-like"/>
    <property type="match status" value="1"/>
</dbReference>
<organism evidence="5 6">
    <name type="scientific">Blautia intestinihominis</name>
    <dbReference type="NCBI Taxonomy" id="3133152"/>
    <lineage>
        <taxon>Bacteria</taxon>
        <taxon>Bacillati</taxon>
        <taxon>Bacillota</taxon>
        <taxon>Clostridia</taxon>
        <taxon>Lachnospirales</taxon>
        <taxon>Lachnospiraceae</taxon>
        <taxon>Blautia</taxon>
    </lineage>
</organism>
<evidence type="ECO:0000313" key="5">
    <source>
        <dbReference type="EMBL" id="MEQ2356773.1"/>
    </source>
</evidence>
<evidence type="ECO:0000256" key="2">
    <source>
        <dbReference type="ARBA" id="ARBA00022771"/>
    </source>
</evidence>
<evidence type="ECO:0000313" key="6">
    <source>
        <dbReference type="Proteomes" id="UP001446032"/>
    </source>
</evidence>
<dbReference type="InterPro" id="IPR001876">
    <property type="entry name" value="Znf_RanBP2"/>
</dbReference>
<keyword evidence="6" id="KW-1185">Reference proteome</keyword>
<evidence type="ECO:0000256" key="1">
    <source>
        <dbReference type="ARBA" id="ARBA00022723"/>
    </source>
</evidence>
<evidence type="ECO:0000259" key="4">
    <source>
        <dbReference type="PROSITE" id="PS50199"/>
    </source>
</evidence>
<comment type="caution">
    <text evidence="5">The sequence shown here is derived from an EMBL/GenBank/DDBJ whole genome shotgun (WGS) entry which is preliminary data.</text>
</comment>
<dbReference type="InterPro" id="IPR032675">
    <property type="entry name" value="LRR_dom_sf"/>
</dbReference>
<dbReference type="InterPro" id="IPR005046">
    <property type="entry name" value="DUF285"/>
</dbReference>
<dbReference type="PROSITE" id="PS01358">
    <property type="entry name" value="ZF_RANBP2_1"/>
    <property type="match status" value="1"/>
</dbReference>
<dbReference type="Gene3D" id="3.80.10.10">
    <property type="entry name" value="Ribonuclease Inhibitor"/>
    <property type="match status" value="1"/>
</dbReference>
<protein>
    <submittedName>
        <fullName evidence="5">BspA family leucine-rich repeat surface protein</fullName>
    </submittedName>
</protein>
<keyword evidence="3" id="KW-0862">Zinc</keyword>
<dbReference type="Proteomes" id="UP001446032">
    <property type="component" value="Unassembled WGS sequence"/>
</dbReference>